<accession>A0A240TTP0</accession>
<name>A0A240TTP0_9BURK</name>
<dbReference type="KEGG" id="acip:CBP36_10475"/>
<dbReference type="KEGG" id="acid:CBP33_10540"/>
<keyword evidence="2" id="KW-1185">Reference proteome</keyword>
<dbReference type="RefSeq" id="WP_086912515.1">
    <property type="nucleotide sequence ID" value="NZ_CP021359.1"/>
</dbReference>
<dbReference type="EMBL" id="CP021366">
    <property type="protein sequence ID" value="ART59208.1"/>
    <property type="molecule type" value="Genomic_DNA"/>
</dbReference>
<dbReference type="KEGG" id="acin:CBP34_10305"/>
<dbReference type="Proteomes" id="UP000194440">
    <property type="component" value="Chromosome"/>
</dbReference>
<proteinExistence type="predicted"/>
<evidence type="ECO:0000313" key="2">
    <source>
        <dbReference type="Proteomes" id="UP000194440"/>
    </source>
</evidence>
<sequence length="72" mass="7919">MSRQYIDCREFPSTMHCSVAISADTPKELLEAAVQHATTVHGHQDSPELRQQLTQMFKPGTPPVTLPSTKAA</sequence>
<reference evidence="1" key="1">
    <citation type="submission" date="2017-05" db="EMBL/GenBank/DDBJ databases">
        <title>Polyphasic characterization of four soil-derived phenanthrene-degrading Acidovorax strains and proposal of Acidovorax phenanthrenivorans sp. nov.</title>
        <authorList>
            <person name="Singleton D."/>
            <person name="Lee J."/>
            <person name="Dickey A.N."/>
            <person name="Stroud A."/>
            <person name="Scholl E.H."/>
            <person name="Wright F.A."/>
            <person name="Aitken M.D."/>
        </authorList>
    </citation>
    <scope>NUCLEOTIDE SEQUENCE</scope>
    <source>
        <strain evidence="1">P4</strain>
    </source>
</reference>
<dbReference type="InterPro" id="IPR009409">
    <property type="entry name" value="DUF1059"/>
</dbReference>
<protein>
    <submittedName>
        <fullName evidence="1">Uncharacterized protein</fullName>
    </submittedName>
</protein>
<evidence type="ECO:0000313" key="1">
    <source>
        <dbReference type="EMBL" id="ART59208.1"/>
    </source>
</evidence>
<dbReference type="AlphaFoldDB" id="A0A240TTP0"/>
<dbReference type="Pfam" id="PF06348">
    <property type="entry name" value="DUF1059"/>
    <property type="match status" value="1"/>
</dbReference>
<organism evidence="1 2">
    <name type="scientific">Acidovorax carolinensis</name>
    <dbReference type="NCBI Taxonomy" id="553814"/>
    <lineage>
        <taxon>Bacteria</taxon>
        <taxon>Pseudomonadati</taxon>
        <taxon>Pseudomonadota</taxon>
        <taxon>Betaproteobacteria</taxon>
        <taxon>Burkholderiales</taxon>
        <taxon>Comamonadaceae</taxon>
        <taxon>Acidovorax</taxon>
    </lineage>
</organism>
<dbReference type="OrthoDB" id="4560214at2"/>
<accession>A0A240U277</accession>
<dbReference type="KEGG" id="acis:CBP35_08450"/>
<gene>
    <name evidence="1" type="ORF">CBP36_10475</name>
</gene>
<accession>A0A240UCJ5</accession>